<dbReference type="RefSeq" id="YP_009321488.1">
    <property type="nucleotide sequence ID" value="NC_031906.1"/>
</dbReference>
<evidence type="ECO:0000313" key="4">
    <source>
        <dbReference type="EMBL" id="AOV59208.1"/>
    </source>
</evidence>
<evidence type="ECO:0000313" key="5">
    <source>
        <dbReference type="Proteomes" id="UP000204537"/>
    </source>
</evidence>
<gene>
    <name evidence="4" type="ORF">C421010_225</name>
    <name evidence="2" type="ORF">S250808_224</name>
    <name evidence="3" type="ORF">T040910_224</name>
</gene>
<keyword evidence="1" id="KW-0472">Membrane</keyword>
<accession>A0A1D8KK08</accession>
<feature type="transmembrane region" description="Helical" evidence="1">
    <location>
        <begin position="6"/>
        <end position="26"/>
    </location>
</feature>
<evidence type="ECO:0000313" key="6">
    <source>
        <dbReference type="Proteomes" id="UP000240804"/>
    </source>
</evidence>
<dbReference type="Proteomes" id="UP000240804">
    <property type="component" value="Segment"/>
</dbReference>
<evidence type="ECO:0000313" key="3">
    <source>
        <dbReference type="EMBL" id="AOV58968.1"/>
    </source>
</evidence>
<protein>
    <submittedName>
        <fullName evidence="3">Uncharacterized protein</fullName>
    </submittedName>
</protein>
<dbReference type="EMBL" id="KU686198">
    <property type="protein sequence ID" value="AOV58968.1"/>
    <property type="molecule type" value="Genomic_DNA"/>
</dbReference>
<dbReference type="EMBL" id="KU686199">
    <property type="protein sequence ID" value="AOV59208.1"/>
    <property type="molecule type" value="Genomic_DNA"/>
</dbReference>
<name>A0A1D8KK08_9CAUD</name>
<keyword evidence="1" id="KW-1133">Transmembrane helix</keyword>
<dbReference type="Proteomes" id="UP000240920">
    <property type="component" value="Segment"/>
</dbReference>
<dbReference type="OrthoDB" id="23934at10239"/>
<keyword evidence="5" id="KW-1185">Reference proteome</keyword>
<dbReference type="GeneID" id="30306516"/>
<evidence type="ECO:0000256" key="1">
    <source>
        <dbReference type="SAM" id="Phobius"/>
    </source>
</evidence>
<dbReference type="KEGG" id="vg:30306516"/>
<reference evidence="5 6" key="1">
    <citation type="journal article" date="2016" name="Virology">
        <title>The genomic content and context of auxiliary metabolic genes in marine cyanomyoviruses.</title>
        <authorList>
            <person name="Crummett L.T."/>
            <person name="Puxty R.J."/>
            <person name="Weihe C."/>
            <person name="Marston M.F."/>
            <person name="Martiny J.B."/>
        </authorList>
    </citation>
    <scope>NUCLEOTIDE SEQUENCE [LARGE SCALE GENOMIC DNA]</scope>
    <source>
        <strain evidence="2">0808SB25</strain>
        <strain evidence="3">0910TB04</strain>
        <strain evidence="4">1010CC42</strain>
    </source>
</reference>
<sequence length="77" mass="8858">MSVAVILTFSAILMFLFLIVGGLIGWTANDFLYAYMNTRANLPAHPEMYDDEGMVINEELLSVKFVDEEDEHEDDYY</sequence>
<dbReference type="Pfam" id="PF11189">
    <property type="entry name" value="DUF2973"/>
    <property type="match status" value="1"/>
</dbReference>
<dbReference type="EMBL" id="KU686197">
    <property type="protein sequence ID" value="AOV58729.1"/>
    <property type="molecule type" value="Genomic_DNA"/>
</dbReference>
<dbReference type="InterPro" id="IPR021355">
    <property type="entry name" value="Phage_Syn9_Gp224"/>
</dbReference>
<keyword evidence="1" id="KW-0812">Transmembrane</keyword>
<evidence type="ECO:0000313" key="2">
    <source>
        <dbReference type="EMBL" id="AOV58729.1"/>
    </source>
</evidence>
<dbReference type="Proteomes" id="UP000204537">
    <property type="component" value="Segment"/>
</dbReference>
<proteinExistence type="predicted"/>
<organism evidence="3 6">
    <name type="scientific">Synechococcus phage S-CAM3</name>
    <dbReference type="NCBI Taxonomy" id="1883366"/>
    <lineage>
        <taxon>Viruses</taxon>
        <taxon>Duplodnaviria</taxon>
        <taxon>Heunggongvirae</taxon>
        <taxon>Uroviricota</taxon>
        <taxon>Caudoviricetes</taxon>
        <taxon>Pantevenvirales</taxon>
        <taxon>Kyanoviridae</taxon>
        <taxon>Charybdisvirus</taxon>
        <taxon>Charybdisvirus scam3</taxon>
    </lineage>
</organism>